<evidence type="ECO:0000256" key="3">
    <source>
        <dbReference type="ARBA" id="ARBA00023242"/>
    </source>
</evidence>
<accession>A0AAQ3K2H0</accession>
<evidence type="ECO:0000313" key="7">
    <source>
        <dbReference type="EMBL" id="WOL00642.1"/>
    </source>
</evidence>
<feature type="compositionally biased region" description="Basic residues" evidence="5">
    <location>
        <begin position="1"/>
        <end position="18"/>
    </location>
</feature>
<keyword evidence="8" id="KW-1185">Reference proteome</keyword>
<comment type="subcellular location">
    <subcellularLocation>
        <location evidence="1">Nucleus</location>
        <location evidence="1">Nucleolus</location>
    </subcellularLocation>
</comment>
<evidence type="ECO:0000256" key="1">
    <source>
        <dbReference type="ARBA" id="ARBA00004604"/>
    </source>
</evidence>
<dbReference type="Gene3D" id="3.30.70.330">
    <property type="match status" value="1"/>
</dbReference>
<feature type="domain" description="RRM" evidence="6">
    <location>
        <begin position="57"/>
        <end position="135"/>
    </location>
</feature>
<feature type="region of interest" description="Disordered" evidence="5">
    <location>
        <begin position="1"/>
        <end position="50"/>
    </location>
</feature>
<dbReference type="PANTHER" id="PTHR46754">
    <property type="entry name" value="MKI67 FHA DOMAIN-INTERACTING NUCLEOLAR PHOSPHOPROTEIN"/>
    <property type="match status" value="1"/>
</dbReference>
<dbReference type="AlphaFoldDB" id="A0AAQ3K2H0"/>
<dbReference type="Pfam" id="PF00076">
    <property type="entry name" value="RRM_1"/>
    <property type="match status" value="1"/>
</dbReference>
<dbReference type="PROSITE" id="PS50102">
    <property type="entry name" value="RRM"/>
    <property type="match status" value="1"/>
</dbReference>
<organism evidence="7 8">
    <name type="scientific">Canna indica</name>
    <name type="common">Indian-shot</name>
    <dbReference type="NCBI Taxonomy" id="4628"/>
    <lineage>
        <taxon>Eukaryota</taxon>
        <taxon>Viridiplantae</taxon>
        <taxon>Streptophyta</taxon>
        <taxon>Embryophyta</taxon>
        <taxon>Tracheophyta</taxon>
        <taxon>Spermatophyta</taxon>
        <taxon>Magnoliopsida</taxon>
        <taxon>Liliopsida</taxon>
        <taxon>Zingiberales</taxon>
        <taxon>Cannaceae</taxon>
        <taxon>Canna</taxon>
    </lineage>
</organism>
<feature type="compositionally biased region" description="Polar residues" evidence="5">
    <location>
        <begin position="19"/>
        <end position="31"/>
    </location>
</feature>
<dbReference type="InterPro" id="IPR000504">
    <property type="entry name" value="RRM_dom"/>
</dbReference>
<dbReference type="EMBL" id="CP136892">
    <property type="protein sequence ID" value="WOL00642.1"/>
    <property type="molecule type" value="Genomic_DNA"/>
</dbReference>
<gene>
    <name evidence="7" type="ORF">Cni_G09355</name>
</gene>
<proteinExistence type="predicted"/>
<dbReference type="GO" id="GO:0005730">
    <property type="term" value="C:nucleolus"/>
    <property type="evidence" value="ECO:0007669"/>
    <property type="project" value="UniProtKB-SubCell"/>
</dbReference>
<protein>
    <submittedName>
        <fullName evidence="7">MKI67 FHA domain-interacting nucleolar phosphoprotein-like isoform X2</fullName>
    </submittedName>
</protein>
<sequence>MGAKAKKSLKKKMKKTRSFKLSISGRPNESSDFLPLEGGPGKEITQQEEEPVKNTATVLYVGHIPHGFYEEQMEGFFKQFGKIKHIRIARNKKTGKSKHYGFLEFENPEVAKVVADEIHNYLLFEHNLQIHLIPPERVHPKLWRGGNWRFNPLNWTEIARKKHNKERTVEEHQQMIQGIVKRNEKRRKRIKAAGIEYECPDLVGFIQPAAKKIKFDEDED</sequence>
<dbReference type="SUPFAM" id="SSF54928">
    <property type="entry name" value="RNA-binding domain, RBD"/>
    <property type="match status" value="1"/>
</dbReference>
<evidence type="ECO:0000256" key="5">
    <source>
        <dbReference type="SAM" id="MobiDB-lite"/>
    </source>
</evidence>
<dbReference type="CDD" id="cd12307">
    <property type="entry name" value="RRM_NIFK_like"/>
    <property type="match status" value="1"/>
</dbReference>
<evidence type="ECO:0000256" key="2">
    <source>
        <dbReference type="ARBA" id="ARBA00022884"/>
    </source>
</evidence>
<dbReference type="InterPro" id="IPR035979">
    <property type="entry name" value="RBD_domain_sf"/>
</dbReference>
<keyword evidence="2 4" id="KW-0694">RNA-binding</keyword>
<evidence type="ECO:0000256" key="4">
    <source>
        <dbReference type="PROSITE-ProRule" id="PRU00176"/>
    </source>
</evidence>
<dbReference type="Proteomes" id="UP001327560">
    <property type="component" value="Chromosome 3"/>
</dbReference>
<dbReference type="GO" id="GO:0003723">
    <property type="term" value="F:RNA binding"/>
    <property type="evidence" value="ECO:0007669"/>
    <property type="project" value="UniProtKB-UniRule"/>
</dbReference>
<reference evidence="7 8" key="1">
    <citation type="submission" date="2023-10" db="EMBL/GenBank/DDBJ databases">
        <title>Chromosome-scale genome assembly provides insights into flower coloration mechanisms of Canna indica.</title>
        <authorList>
            <person name="Li C."/>
        </authorList>
    </citation>
    <scope>NUCLEOTIDE SEQUENCE [LARGE SCALE GENOMIC DNA]</scope>
    <source>
        <tissue evidence="7">Flower</tissue>
    </source>
</reference>
<keyword evidence="3" id="KW-0539">Nucleus</keyword>
<dbReference type="SMART" id="SM00360">
    <property type="entry name" value="RRM"/>
    <property type="match status" value="1"/>
</dbReference>
<name>A0AAQ3K2H0_9LILI</name>
<evidence type="ECO:0000313" key="8">
    <source>
        <dbReference type="Proteomes" id="UP001327560"/>
    </source>
</evidence>
<evidence type="ECO:0000259" key="6">
    <source>
        <dbReference type="PROSITE" id="PS50102"/>
    </source>
</evidence>
<dbReference type="InterPro" id="IPR012677">
    <property type="entry name" value="Nucleotide-bd_a/b_plait_sf"/>
</dbReference>